<evidence type="ECO:0000313" key="3">
    <source>
        <dbReference type="Proteomes" id="UP000838102"/>
    </source>
</evidence>
<feature type="transmembrane region" description="Helical" evidence="1">
    <location>
        <begin position="50"/>
        <end position="68"/>
    </location>
</feature>
<name>A0ABN8HAF9_9LACO</name>
<accession>A0ABN8HAF9</accession>
<sequence length="112" mass="12882">MVLALFKIHWATTETQMFFILAALSIHQAVEQTLRSTDTVLLKIPKQYQLILAIVFLLSGISDLYSFLSQPSFLYHQITFVAMLNLMFGIFMIIYAGCIGWVLYRGKKELDE</sequence>
<proteinExistence type="predicted"/>
<dbReference type="RefSeq" id="WP_248706668.1">
    <property type="nucleotide sequence ID" value="NZ_CAKOET010000008.1"/>
</dbReference>
<keyword evidence="1" id="KW-0472">Membrane</keyword>
<keyword evidence="1" id="KW-1133">Transmembrane helix</keyword>
<keyword evidence="3" id="KW-1185">Reference proteome</keyword>
<dbReference type="Proteomes" id="UP000838102">
    <property type="component" value="Unassembled WGS sequence"/>
</dbReference>
<reference evidence="2" key="1">
    <citation type="submission" date="2022-03" db="EMBL/GenBank/DDBJ databases">
        <authorList>
            <person name="Hettiarachchi G."/>
        </authorList>
    </citation>
    <scope>NUCLEOTIDE SEQUENCE</scope>
    <source>
        <strain evidence="2">LMG 32447</strain>
    </source>
</reference>
<organism evidence="2 3">
    <name type="scientific">Convivina praedatoris</name>
    <dbReference type="NCBI Taxonomy" id="2880963"/>
    <lineage>
        <taxon>Bacteria</taxon>
        <taxon>Bacillati</taxon>
        <taxon>Bacillota</taxon>
        <taxon>Bacilli</taxon>
        <taxon>Lactobacillales</taxon>
        <taxon>Lactobacillaceae</taxon>
        <taxon>Convivina</taxon>
    </lineage>
</organism>
<feature type="transmembrane region" description="Helical" evidence="1">
    <location>
        <begin position="80"/>
        <end position="104"/>
    </location>
</feature>
<evidence type="ECO:0000313" key="2">
    <source>
        <dbReference type="EMBL" id="CAH1856578.1"/>
    </source>
</evidence>
<evidence type="ECO:0000256" key="1">
    <source>
        <dbReference type="SAM" id="Phobius"/>
    </source>
</evidence>
<gene>
    <name evidence="2" type="ORF">LMG032447_01319</name>
</gene>
<protein>
    <submittedName>
        <fullName evidence="2">Uncharacterized protein</fullName>
    </submittedName>
</protein>
<comment type="caution">
    <text evidence="2">The sequence shown here is derived from an EMBL/GenBank/DDBJ whole genome shotgun (WGS) entry which is preliminary data.</text>
</comment>
<dbReference type="EMBL" id="CAKOEU010000007">
    <property type="protein sequence ID" value="CAH1856578.1"/>
    <property type="molecule type" value="Genomic_DNA"/>
</dbReference>
<keyword evidence="1" id="KW-0812">Transmembrane</keyword>